<dbReference type="CTD" id="36283"/>
<dbReference type="GO" id="GO:0043235">
    <property type="term" value="C:receptor complex"/>
    <property type="evidence" value="ECO:0007669"/>
    <property type="project" value="TreeGrafter"/>
</dbReference>
<proteinExistence type="predicted"/>
<evidence type="ECO:0000256" key="23">
    <source>
        <dbReference type="SAM" id="Phobius"/>
    </source>
</evidence>
<dbReference type="SUPFAM" id="SSF48726">
    <property type="entry name" value="Immunoglobulin"/>
    <property type="match status" value="5"/>
</dbReference>
<dbReference type="PANTHER" id="PTHR24416">
    <property type="entry name" value="TYROSINE-PROTEIN KINASE RECEPTOR"/>
    <property type="match status" value="1"/>
</dbReference>
<protein>
    <recommendedName>
        <fullName evidence="17">Tyrosine-protein kinase-like otk</fullName>
    </recommendedName>
    <alternativeName>
        <fullName evidence="18">Tyrosine-protein kinase-like 7 homolog</fullName>
    </alternativeName>
</protein>
<dbReference type="InterPro" id="IPR003598">
    <property type="entry name" value="Ig_sub2"/>
</dbReference>
<feature type="compositionally biased region" description="Low complexity" evidence="22">
    <location>
        <begin position="732"/>
        <end position="747"/>
    </location>
</feature>
<dbReference type="InterPro" id="IPR000719">
    <property type="entry name" value="Prot_kinase_dom"/>
</dbReference>
<dbReference type="InterPro" id="IPR008266">
    <property type="entry name" value="Tyr_kinase_AS"/>
</dbReference>
<evidence type="ECO:0000256" key="12">
    <source>
        <dbReference type="ARBA" id="ARBA00023170"/>
    </source>
</evidence>
<dbReference type="PROSITE" id="PS50011">
    <property type="entry name" value="PROTEIN_KINASE_DOM"/>
    <property type="match status" value="1"/>
</dbReference>
<feature type="domain" description="Ig-like" evidence="26">
    <location>
        <begin position="460"/>
        <end position="550"/>
    </location>
</feature>
<evidence type="ECO:0000256" key="16">
    <source>
        <dbReference type="ARBA" id="ARBA00034516"/>
    </source>
</evidence>
<dbReference type="Pfam" id="PF13927">
    <property type="entry name" value="Ig_3"/>
    <property type="match status" value="3"/>
</dbReference>
<organism evidence="27 28">
    <name type="scientific">Drosophila lebanonensis</name>
    <name type="common">Fruit fly</name>
    <name type="synonym">Scaptodrosophila lebanonensis</name>
    <dbReference type="NCBI Taxonomy" id="7225"/>
    <lineage>
        <taxon>Eukaryota</taxon>
        <taxon>Metazoa</taxon>
        <taxon>Ecdysozoa</taxon>
        <taxon>Arthropoda</taxon>
        <taxon>Hexapoda</taxon>
        <taxon>Insecta</taxon>
        <taxon>Pterygota</taxon>
        <taxon>Neoptera</taxon>
        <taxon>Endopterygota</taxon>
        <taxon>Diptera</taxon>
        <taxon>Brachycera</taxon>
        <taxon>Muscomorpha</taxon>
        <taxon>Ephydroidea</taxon>
        <taxon>Drosophilidae</taxon>
        <taxon>Scaptodrosophila</taxon>
    </lineage>
</organism>
<dbReference type="OrthoDB" id="2413561at2759"/>
<feature type="compositionally biased region" description="Basic and acidic residues" evidence="22">
    <location>
        <begin position="719"/>
        <end position="731"/>
    </location>
</feature>
<dbReference type="InterPro" id="IPR003599">
    <property type="entry name" value="Ig_sub"/>
</dbReference>
<keyword evidence="14" id="KW-0393">Immunoglobulin domain</keyword>
<dbReference type="GO" id="GO:0046872">
    <property type="term" value="F:metal ion binding"/>
    <property type="evidence" value="ECO:0007669"/>
    <property type="project" value="UniProtKB-KW"/>
</dbReference>
<dbReference type="PANTHER" id="PTHR24416:SF349">
    <property type="entry name" value="TYROSINE-PROTEIN KINASE RYK"/>
    <property type="match status" value="1"/>
</dbReference>
<evidence type="ECO:0000256" key="20">
    <source>
        <dbReference type="PIRSR" id="PIRSR000615-2"/>
    </source>
</evidence>
<evidence type="ECO:0000256" key="1">
    <source>
        <dbReference type="ARBA" id="ARBA00004251"/>
    </source>
</evidence>
<dbReference type="CDD" id="cd00096">
    <property type="entry name" value="Ig"/>
    <property type="match status" value="3"/>
</dbReference>
<dbReference type="Proteomes" id="UP000504634">
    <property type="component" value="Unplaced"/>
</dbReference>
<dbReference type="PROSITE" id="PS50835">
    <property type="entry name" value="IG_LIKE"/>
    <property type="match status" value="5"/>
</dbReference>
<dbReference type="RefSeq" id="XP_030387193.1">
    <property type="nucleotide sequence ID" value="XM_030531333.1"/>
</dbReference>
<feature type="domain" description="Ig-like" evidence="26">
    <location>
        <begin position="127"/>
        <end position="198"/>
    </location>
</feature>
<dbReference type="SUPFAM" id="SSF56112">
    <property type="entry name" value="Protein kinase-like (PK-like)"/>
    <property type="match status" value="1"/>
</dbReference>
<feature type="region of interest" description="Disordered" evidence="22">
    <location>
        <begin position="629"/>
        <end position="679"/>
    </location>
</feature>
<evidence type="ECO:0000256" key="11">
    <source>
        <dbReference type="ARBA" id="ARBA00023157"/>
    </source>
</evidence>
<evidence type="ECO:0000313" key="28">
    <source>
        <dbReference type="RefSeq" id="XP_030387193.1"/>
    </source>
</evidence>
<evidence type="ECO:0000256" key="6">
    <source>
        <dbReference type="ARBA" id="ARBA00022737"/>
    </source>
</evidence>
<feature type="region of interest" description="Disordered" evidence="22">
    <location>
        <begin position="718"/>
        <end position="758"/>
    </location>
</feature>
<comment type="subunit">
    <text evidence="16">Interacts with plexA; component of a receptor complex that mediates the repulsive signaling in response to Semaphorin ligands.</text>
</comment>
<dbReference type="InterPro" id="IPR001245">
    <property type="entry name" value="Ser-Thr/Tyr_kinase_cat_dom"/>
</dbReference>
<dbReference type="GO" id="GO:0051897">
    <property type="term" value="P:positive regulation of phosphatidylinositol 3-kinase/protein kinase B signal transduction"/>
    <property type="evidence" value="ECO:0007669"/>
    <property type="project" value="TreeGrafter"/>
</dbReference>
<dbReference type="GO" id="GO:0009653">
    <property type="term" value="P:anatomical structure morphogenesis"/>
    <property type="evidence" value="ECO:0007669"/>
    <property type="project" value="UniProtKB-ARBA"/>
</dbReference>
<evidence type="ECO:0000256" key="21">
    <source>
        <dbReference type="PIRSR" id="PIRSR000615-3"/>
    </source>
</evidence>
<evidence type="ECO:0000256" key="24">
    <source>
        <dbReference type="SAM" id="SignalP"/>
    </source>
</evidence>
<evidence type="ECO:0000256" key="22">
    <source>
        <dbReference type="SAM" id="MobiDB-lite"/>
    </source>
</evidence>
<dbReference type="GO" id="GO:0005886">
    <property type="term" value="C:plasma membrane"/>
    <property type="evidence" value="ECO:0007669"/>
    <property type="project" value="UniProtKB-SubCell"/>
</dbReference>
<sequence>MNCLAGILMLAILFLVPSTMASSSRFIELPESQSIVENDDVVFNCKATGSENDFRYEWLHNGQSIVYDKRVYQTDGSNLHIESVQRADDVGDYVCIATSVASGARQASPPAQLNVIFLESASVQMLGSNRNELLLKCHVEGASGDGPLQIEWYRNSAKLSSWQNVELQQHRLIVRQPTAADDGLYRCIASNAAGRVMSKQGYLYHASASKCLPRLKKNQKLPESWSKETFLCRGKRGGSLEQSLPAPPEGLRIVQGPAAQITVKEGEPAALSCLYELPAELLNERVQLRWRKDGKLLRQVELGVPIIATQESSKDALLREDARLVLHKQNGTLSFGSLIASDAGQYVCQLQLEGHSLISSPPGALEIIEQLKFMPQPTSKNLELGSVTKVHCKAQGTPSPHVKWLSETDSSTLPEHVDDINGTLIFRNVSAEHRGNYTCVASNAQGQINATVAINVVVAPKFSVPPVGPIETSEQGVAVIHCQAIGDPRPTIQWDKDLQYLSENNTDRQRFHFLENGTLEIRNVQAEDEGRYGCTIGNSAGLKREEVRLLVKGSGDTFVTEESAGDGFLVTRAVLITMTVALAYIVLVVGLMLWCRYRRQARKARLNELSTKEGGAGDPAELGLNGKAAEHEPCLPEGGKTKQRNGSKPRSGGGSGDAQKSDDTACSQQSRASKKSSHIYEQLALPRSGLSELIQIGRGEFGDVYVGKLKASLVTPLSDTDKDADTEKHSSSENGSGASGASTTMSTLNEKRRSKTSMDDIEEIKEEEQQDTSSNADQRLVLVKALNKVKDEQACQEFRRQLDLLRAISHKGVVRLYGLCREKDPHYLVLEYTDWGDLKQFLLATAGKVNTATATSSTPPPLTTSQVLAVAYQIARGMDAIYRARFTHRDLATRNCVISSDFIVKVSYPALSKDKYSREYHKHRNTLLPLRWLAPECIQEDEYTTKSDIFAYGVVVWELFNQATKLPFEELSNEQVLQRAQTGELKWSVAEGTPSCLKDILLSCWLANPKERPSFSQLGAALSKAMQNA</sequence>
<keyword evidence="7" id="KW-0130">Cell adhesion</keyword>
<feature type="signal peptide" evidence="24">
    <location>
        <begin position="1"/>
        <end position="21"/>
    </location>
</feature>
<comment type="function">
    <text evidence="15">Acts as a calcium-dependent, homophilic cell adhesion molecule that regulates neural recognition during the development of the nervous system. Component of the repulsive Plexin signaling response to regulate motor axon guidance at the embryonic stage. Also component of a receptor complex that is required in the adult visual system to innervate the lamina layer; specific targeting of R1-R6 axons.</text>
</comment>
<comment type="subcellular location">
    <subcellularLocation>
        <location evidence="1">Cell membrane</location>
        <topology evidence="1">Single-pass type I membrane protein</topology>
    </subcellularLocation>
</comment>
<keyword evidence="13" id="KW-0325">Glycoprotein</keyword>
<keyword evidence="20" id="KW-0547">Nucleotide-binding</keyword>
<dbReference type="InterPro" id="IPR036179">
    <property type="entry name" value="Ig-like_dom_sf"/>
</dbReference>
<dbReference type="GeneID" id="115633843"/>
<keyword evidence="20" id="KW-0067">ATP-binding</keyword>
<dbReference type="FunFam" id="2.60.40.10:FF:002027">
    <property type="entry name" value="Tyrosine-protein kinase-like otk"/>
    <property type="match status" value="1"/>
</dbReference>
<keyword evidence="8" id="KW-0524">Neurogenesis</keyword>
<evidence type="ECO:0000256" key="13">
    <source>
        <dbReference type="ARBA" id="ARBA00023180"/>
    </source>
</evidence>
<evidence type="ECO:0000256" key="17">
    <source>
        <dbReference type="ARBA" id="ARBA00034533"/>
    </source>
</evidence>
<feature type="transmembrane region" description="Helical" evidence="23">
    <location>
        <begin position="573"/>
        <end position="595"/>
    </location>
</feature>
<dbReference type="Pfam" id="PF07679">
    <property type="entry name" value="I-set"/>
    <property type="match status" value="1"/>
</dbReference>
<evidence type="ECO:0000256" key="7">
    <source>
        <dbReference type="ARBA" id="ARBA00022889"/>
    </source>
</evidence>
<dbReference type="FunFam" id="2.60.40.10:FF:001805">
    <property type="entry name" value="Tyrosine-protein kinase-like otk"/>
    <property type="match status" value="1"/>
</dbReference>
<dbReference type="GO" id="GO:0007399">
    <property type="term" value="P:nervous system development"/>
    <property type="evidence" value="ECO:0007669"/>
    <property type="project" value="UniProtKB-KW"/>
</dbReference>
<dbReference type="GO" id="GO:0007155">
    <property type="term" value="P:cell adhesion"/>
    <property type="evidence" value="ECO:0007669"/>
    <property type="project" value="UniProtKB-KW"/>
</dbReference>
<evidence type="ECO:0000256" key="18">
    <source>
        <dbReference type="ARBA" id="ARBA00034559"/>
    </source>
</evidence>
<evidence type="ECO:0000256" key="5">
    <source>
        <dbReference type="ARBA" id="ARBA00022729"/>
    </source>
</evidence>
<feature type="domain" description="Ig-like" evidence="26">
    <location>
        <begin position="362"/>
        <end position="455"/>
    </location>
</feature>
<dbReference type="Pfam" id="PF07714">
    <property type="entry name" value="PK_Tyr_Ser-Thr"/>
    <property type="match status" value="1"/>
</dbReference>
<evidence type="ECO:0000256" key="19">
    <source>
        <dbReference type="PIRSR" id="PIRSR000615-1"/>
    </source>
</evidence>
<dbReference type="SMART" id="SM00408">
    <property type="entry name" value="IGc2"/>
    <property type="match status" value="5"/>
</dbReference>
<dbReference type="InterPro" id="IPR013783">
    <property type="entry name" value="Ig-like_fold"/>
</dbReference>
<keyword evidence="2" id="KW-1003">Cell membrane</keyword>
<keyword evidence="12" id="KW-0675">Receptor</keyword>
<feature type="domain" description="Protein kinase" evidence="25">
    <location>
        <begin position="690"/>
        <end position="1026"/>
    </location>
</feature>
<keyword evidence="11" id="KW-1015">Disulfide bond</keyword>
<dbReference type="PROSITE" id="PS00109">
    <property type="entry name" value="PROTEIN_KINASE_TYR"/>
    <property type="match status" value="1"/>
</dbReference>
<dbReference type="Gene3D" id="2.60.40.10">
    <property type="entry name" value="Immunoglobulins"/>
    <property type="match status" value="5"/>
</dbReference>
<feature type="chain" id="PRO_5026666436" description="Tyrosine-protein kinase-like otk" evidence="24">
    <location>
        <begin position="22"/>
        <end position="1029"/>
    </location>
</feature>
<keyword evidence="4 23" id="KW-0812">Transmembrane</keyword>
<evidence type="ECO:0000256" key="14">
    <source>
        <dbReference type="ARBA" id="ARBA00023319"/>
    </source>
</evidence>
<dbReference type="PIRSF" id="PIRSF000615">
    <property type="entry name" value="TyrPK_CSF1-R"/>
    <property type="match status" value="1"/>
</dbReference>
<gene>
    <name evidence="28" type="primary">LOC115633843</name>
</gene>
<keyword evidence="10 23" id="KW-0472">Membrane</keyword>
<dbReference type="AlphaFoldDB" id="A0A6J2UI74"/>
<accession>A0A6J2UI74</accession>
<dbReference type="Gene3D" id="3.30.200.20">
    <property type="entry name" value="Phosphorylase Kinase, domain 1"/>
    <property type="match status" value="1"/>
</dbReference>
<evidence type="ECO:0000256" key="9">
    <source>
        <dbReference type="ARBA" id="ARBA00022989"/>
    </source>
</evidence>
<dbReference type="GO" id="GO:0005524">
    <property type="term" value="F:ATP binding"/>
    <property type="evidence" value="ECO:0007669"/>
    <property type="project" value="UniProtKB-KW"/>
</dbReference>
<dbReference type="SMART" id="SM00409">
    <property type="entry name" value="IG"/>
    <property type="match status" value="5"/>
</dbReference>
<dbReference type="FunFam" id="1.10.510.10:FF:000954">
    <property type="entry name" value="Tyrosine-protein kinase-like otk"/>
    <property type="match status" value="1"/>
</dbReference>
<evidence type="ECO:0000256" key="10">
    <source>
        <dbReference type="ARBA" id="ARBA00023136"/>
    </source>
</evidence>
<keyword evidence="27" id="KW-1185">Reference proteome</keyword>
<dbReference type="InterPro" id="IPR050122">
    <property type="entry name" value="RTK"/>
</dbReference>
<keyword evidence="21" id="KW-0479">Metal-binding</keyword>
<feature type="domain" description="Ig-like" evidence="26">
    <location>
        <begin position="17"/>
        <end position="114"/>
    </location>
</feature>
<keyword evidence="9 23" id="KW-1133">Transmembrane helix</keyword>
<evidence type="ECO:0000259" key="25">
    <source>
        <dbReference type="PROSITE" id="PS50011"/>
    </source>
</evidence>
<dbReference type="InterPro" id="IPR013098">
    <property type="entry name" value="Ig_I-set"/>
</dbReference>
<evidence type="ECO:0000259" key="26">
    <source>
        <dbReference type="PROSITE" id="PS50835"/>
    </source>
</evidence>
<evidence type="ECO:0000256" key="2">
    <source>
        <dbReference type="ARBA" id="ARBA00022475"/>
    </source>
</evidence>
<feature type="domain" description="Ig-like" evidence="26">
    <location>
        <begin position="248"/>
        <end position="359"/>
    </location>
</feature>
<dbReference type="GO" id="GO:0010976">
    <property type="term" value="P:positive regulation of neuron projection development"/>
    <property type="evidence" value="ECO:0007669"/>
    <property type="project" value="TreeGrafter"/>
</dbReference>
<evidence type="ECO:0000256" key="4">
    <source>
        <dbReference type="ARBA" id="ARBA00022692"/>
    </source>
</evidence>
<evidence type="ECO:0000256" key="15">
    <source>
        <dbReference type="ARBA" id="ARBA00034468"/>
    </source>
</evidence>
<dbReference type="GO" id="GO:0007169">
    <property type="term" value="P:cell surface receptor protein tyrosine kinase signaling pathway"/>
    <property type="evidence" value="ECO:0007669"/>
    <property type="project" value="TreeGrafter"/>
</dbReference>
<feature type="active site" description="Proton acceptor" evidence="19">
    <location>
        <position position="890"/>
    </location>
</feature>
<feature type="binding site" evidence="20">
    <location>
        <position position="894"/>
    </location>
    <ligand>
        <name>ATP</name>
        <dbReference type="ChEBI" id="CHEBI:30616"/>
    </ligand>
</feature>
<dbReference type="InterPro" id="IPR020635">
    <property type="entry name" value="Tyr_kinase_cat_dom"/>
</dbReference>
<keyword evidence="6" id="KW-0677">Repeat</keyword>
<keyword evidence="3" id="KW-0597">Phosphoprotein</keyword>
<dbReference type="InterPro" id="IPR011009">
    <property type="entry name" value="Kinase-like_dom_sf"/>
</dbReference>
<dbReference type="Gene3D" id="1.10.510.10">
    <property type="entry name" value="Transferase(Phosphotransferase) domain 1"/>
    <property type="match status" value="1"/>
</dbReference>
<dbReference type="PRINTS" id="PR00109">
    <property type="entry name" value="TYRKINASE"/>
</dbReference>
<dbReference type="FunFam" id="2.60.40.10:FF:002127">
    <property type="entry name" value="tyrosine-protein kinase-like otk"/>
    <property type="match status" value="1"/>
</dbReference>
<reference evidence="28" key="1">
    <citation type="submission" date="2025-08" db="UniProtKB">
        <authorList>
            <consortium name="RefSeq"/>
        </authorList>
    </citation>
    <scope>IDENTIFICATION</scope>
    <source>
        <strain evidence="28">11010-0011.00</strain>
        <tissue evidence="28">Whole body</tissue>
    </source>
</reference>
<dbReference type="FunFam" id="2.60.40.10:FF:002086">
    <property type="entry name" value="Tyrosine-protein kinase-like otk"/>
    <property type="match status" value="1"/>
</dbReference>
<evidence type="ECO:0000256" key="8">
    <source>
        <dbReference type="ARBA" id="ARBA00022902"/>
    </source>
</evidence>
<keyword evidence="21" id="KW-0460">Magnesium</keyword>
<evidence type="ECO:0000313" key="27">
    <source>
        <dbReference type="Proteomes" id="UP000504634"/>
    </source>
</evidence>
<dbReference type="GO" id="GO:0030154">
    <property type="term" value="P:cell differentiation"/>
    <property type="evidence" value="ECO:0007669"/>
    <property type="project" value="UniProtKB-ARBA"/>
</dbReference>
<dbReference type="SMART" id="SM00219">
    <property type="entry name" value="TyrKc"/>
    <property type="match status" value="1"/>
</dbReference>
<feature type="binding site" evidence="21">
    <location>
        <position position="895"/>
    </location>
    <ligand>
        <name>Mg(2+)</name>
        <dbReference type="ChEBI" id="CHEBI:18420"/>
    </ligand>
</feature>
<keyword evidence="5 24" id="KW-0732">Signal</keyword>
<dbReference type="GO" id="GO:0004714">
    <property type="term" value="F:transmembrane receptor protein tyrosine kinase activity"/>
    <property type="evidence" value="ECO:0007669"/>
    <property type="project" value="UniProtKB-ARBA"/>
</dbReference>
<dbReference type="InterPro" id="IPR007110">
    <property type="entry name" value="Ig-like_dom"/>
</dbReference>
<evidence type="ECO:0000256" key="3">
    <source>
        <dbReference type="ARBA" id="ARBA00022553"/>
    </source>
</evidence>
<name>A0A6J2UI74_DROLE</name>
<dbReference type="FunFam" id="3.30.200.20:FF:001776">
    <property type="entry name" value="Tyrosine-protein kinase-like otk"/>
    <property type="match status" value="1"/>
</dbReference>